<proteinExistence type="predicted"/>
<dbReference type="RefSeq" id="WP_345122631.1">
    <property type="nucleotide sequence ID" value="NZ_BAABDI010000007.1"/>
</dbReference>
<sequence>MRSYATIAAIGGLLSWALPAAAQQPAPTATTPGGRANFILVQTAARPDSVLAGLRLYLKNNGFVLDTLDQVRGLLTTRVLEEGEILPEQMKIRALRGAGGWKLTGVYLIGGPQLRGFAAFTAFPATFFGLNDAPAKMTFRLLEAAAQAIPGGTLRYGRAKVPFGAFTKWQDALKMPW</sequence>
<dbReference type="EMBL" id="BAABDI010000007">
    <property type="protein sequence ID" value="GAA3969948.1"/>
    <property type="molecule type" value="Genomic_DNA"/>
</dbReference>
<organism evidence="2 3">
    <name type="scientific">Hymenobacter antarcticus</name>
    <dbReference type="NCBI Taxonomy" id="486270"/>
    <lineage>
        <taxon>Bacteria</taxon>
        <taxon>Pseudomonadati</taxon>
        <taxon>Bacteroidota</taxon>
        <taxon>Cytophagia</taxon>
        <taxon>Cytophagales</taxon>
        <taxon>Hymenobacteraceae</taxon>
        <taxon>Hymenobacter</taxon>
    </lineage>
</organism>
<name>A0ABP7PRS5_9BACT</name>
<protein>
    <submittedName>
        <fullName evidence="2">Uncharacterized protein</fullName>
    </submittedName>
</protein>
<gene>
    <name evidence="2" type="ORF">GCM10022407_14820</name>
</gene>
<evidence type="ECO:0000313" key="2">
    <source>
        <dbReference type="EMBL" id="GAA3969948.1"/>
    </source>
</evidence>
<reference evidence="3" key="1">
    <citation type="journal article" date="2019" name="Int. J. Syst. Evol. Microbiol.">
        <title>The Global Catalogue of Microorganisms (GCM) 10K type strain sequencing project: providing services to taxonomists for standard genome sequencing and annotation.</title>
        <authorList>
            <consortium name="The Broad Institute Genomics Platform"/>
            <consortium name="The Broad Institute Genome Sequencing Center for Infectious Disease"/>
            <person name="Wu L."/>
            <person name="Ma J."/>
        </authorList>
    </citation>
    <scope>NUCLEOTIDE SEQUENCE [LARGE SCALE GENOMIC DNA]</scope>
    <source>
        <strain evidence="3">JCM 17217</strain>
    </source>
</reference>
<keyword evidence="3" id="KW-1185">Reference proteome</keyword>
<accession>A0ABP7PRS5</accession>
<evidence type="ECO:0000256" key="1">
    <source>
        <dbReference type="SAM" id="SignalP"/>
    </source>
</evidence>
<dbReference type="Proteomes" id="UP001501556">
    <property type="component" value="Unassembled WGS sequence"/>
</dbReference>
<evidence type="ECO:0000313" key="3">
    <source>
        <dbReference type="Proteomes" id="UP001501556"/>
    </source>
</evidence>
<feature type="signal peptide" evidence="1">
    <location>
        <begin position="1"/>
        <end position="22"/>
    </location>
</feature>
<feature type="chain" id="PRO_5047006444" evidence="1">
    <location>
        <begin position="23"/>
        <end position="177"/>
    </location>
</feature>
<keyword evidence="1" id="KW-0732">Signal</keyword>
<comment type="caution">
    <text evidence="2">The sequence shown here is derived from an EMBL/GenBank/DDBJ whole genome shotgun (WGS) entry which is preliminary data.</text>
</comment>